<evidence type="ECO:0000313" key="1">
    <source>
        <dbReference type="EMBL" id="KAE8411166.1"/>
    </source>
</evidence>
<reference evidence="1 2" key="1">
    <citation type="submission" date="2019-04" db="EMBL/GenBank/DDBJ databases">
        <authorList>
            <consortium name="DOE Joint Genome Institute"/>
            <person name="Mondo S."/>
            <person name="Kjaerbolling I."/>
            <person name="Vesth T."/>
            <person name="Frisvad J.C."/>
            <person name="Nybo J.L."/>
            <person name="Theobald S."/>
            <person name="Kildgaard S."/>
            <person name="Isbrandt T."/>
            <person name="Kuo A."/>
            <person name="Sato A."/>
            <person name="Lyhne E.K."/>
            <person name="Kogle M.E."/>
            <person name="Wiebenga A."/>
            <person name="Kun R.S."/>
            <person name="Lubbers R.J."/>
            <person name="Makela M.R."/>
            <person name="Barry K."/>
            <person name="Chovatia M."/>
            <person name="Clum A."/>
            <person name="Daum C."/>
            <person name="Haridas S."/>
            <person name="He G."/>
            <person name="LaButti K."/>
            <person name="Lipzen A."/>
            <person name="Riley R."/>
            <person name="Salamov A."/>
            <person name="Simmons B.A."/>
            <person name="Magnuson J.K."/>
            <person name="Henrissat B."/>
            <person name="Mortensen U.H."/>
            <person name="Larsen T.O."/>
            <person name="Devries R.P."/>
            <person name="Grigoriev I.V."/>
            <person name="Machida M."/>
            <person name="Baker S.E."/>
            <person name="Andersen M.R."/>
            <person name="Cantor M.N."/>
            <person name="Hua S.X."/>
        </authorList>
    </citation>
    <scope>NUCLEOTIDE SEQUENCE [LARGE SCALE GENOMIC DNA]</scope>
    <source>
        <strain evidence="1 2">CBS 117616</strain>
    </source>
</reference>
<sequence length="83" mass="9851">MIQIDRHADRAKSNVLLERIKDGCSRGKQIKRLHPLSDVAFRVGDWLLWRRQVDDDRIEVSMTNVSRKCFFLSFLYLVLFITL</sequence>
<proteinExistence type="predicted"/>
<name>A0ABQ6W711_9EURO</name>
<dbReference type="Proteomes" id="UP000325395">
    <property type="component" value="Unassembled WGS sequence"/>
</dbReference>
<protein>
    <submittedName>
        <fullName evidence="1">Uncharacterized protein</fullName>
    </submittedName>
</protein>
<keyword evidence="2" id="KW-1185">Reference proteome</keyword>
<dbReference type="EMBL" id="ML735889">
    <property type="protein sequence ID" value="KAE8411166.1"/>
    <property type="molecule type" value="Genomic_DNA"/>
</dbReference>
<gene>
    <name evidence="1" type="ORF">BDV36DRAFT_97975</name>
</gene>
<evidence type="ECO:0000313" key="2">
    <source>
        <dbReference type="Proteomes" id="UP000325395"/>
    </source>
</evidence>
<organism evidence="1 2">
    <name type="scientific">Aspergillus pseudocaelatus</name>
    <dbReference type="NCBI Taxonomy" id="1825620"/>
    <lineage>
        <taxon>Eukaryota</taxon>
        <taxon>Fungi</taxon>
        <taxon>Dikarya</taxon>
        <taxon>Ascomycota</taxon>
        <taxon>Pezizomycotina</taxon>
        <taxon>Eurotiomycetes</taxon>
        <taxon>Eurotiomycetidae</taxon>
        <taxon>Eurotiales</taxon>
        <taxon>Aspergillaceae</taxon>
        <taxon>Aspergillus</taxon>
        <taxon>Aspergillus subgen. Circumdati</taxon>
    </lineage>
</organism>
<accession>A0ABQ6W711</accession>